<protein>
    <submittedName>
        <fullName evidence="10">FAD-dependent monooxygenase</fullName>
    </submittedName>
</protein>
<comment type="similarity">
    <text evidence="3">Belongs to the UbiH/COQ6 family.</text>
</comment>
<keyword evidence="6" id="KW-0560">Oxidoreductase</keyword>
<comment type="caution">
    <text evidence="10">The sequence shown here is derived from an EMBL/GenBank/DDBJ whole genome shotgun (WGS) entry which is preliminary data.</text>
</comment>
<dbReference type="InterPro" id="IPR010971">
    <property type="entry name" value="UbiH/COQ6"/>
</dbReference>
<dbReference type="PANTHER" id="PTHR43876:SF8">
    <property type="entry name" value="2-OCTAPRENYL-6-METHOXYPHENOL HYDROXYLASE"/>
    <property type="match status" value="1"/>
</dbReference>
<evidence type="ECO:0000256" key="3">
    <source>
        <dbReference type="ARBA" id="ARBA00005349"/>
    </source>
</evidence>
<dbReference type="InterPro" id="IPR002938">
    <property type="entry name" value="FAD-bd"/>
</dbReference>
<evidence type="ECO:0000256" key="2">
    <source>
        <dbReference type="ARBA" id="ARBA00004749"/>
    </source>
</evidence>
<dbReference type="EMBL" id="JBAKFM010000003">
    <property type="protein sequence ID" value="MEX0469423.1"/>
    <property type="molecule type" value="Genomic_DNA"/>
</dbReference>
<evidence type="ECO:0000256" key="7">
    <source>
        <dbReference type="ARBA" id="ARBA00023033"/>
    </source>
</evidence>
<dbReference type="PANTHER" id="PTHR43876">
    <property type="entry name" value="UBIQUINONE BIOSYNTHESIS MONOOXYGENASE COQ6, MITOCHONDRIAL"/>
    <property type="match status" value="1"/>
</dbReference>
<dbReference type="SUPFAM" id="SSF51905">
    <property type="entry name" value="FAD/NAD(P)-binding domain"/>
    <property type="match status" value="1"/>
</dbReference>
<dbReference type="PRINTS" id="PR00420">
    <property type="entry name" value="RNGMNOXGNASE"/>
</dbReference>
<reference evidence="10 11" key="1">
    <citation type="submission" date="2024-02" db="EMBL/GenBank/DDBJ databases">
        <title>New especies of Spiribacter isolated from saline water.</title>
        <authorList>
            <person name="Leon M.J."/>
            <person name="De La Haba R."/>
            <person name="Sanchez-Porro C."/>
            <person name="Ventosa A."/>
        </authorList>
    </citation>
    <scope>NUCLEOTIDE SEQUENCE [LARGE SCALE GENOMIC DNA]</scope>
    <source>
        <strain evidence="11">ag22IC6-390</strain>
    </source>
</reference>
<evidence type="ECO:0000256" key="5">
    <source>
        <dbReference type="ARBA" id="ARBA00022827"/>
    </source>
</evidence>
<dbReference type="Pfam" id="PF01494">
    <property type="entry name" value="FAD_binding_3"/>
    <property type="match status" value="1"/>
</dbReference>
<evidence type="ECO:0000256" key="1">
    <source>
        <dbReference type="ARBA" id="ARBA00001974"/>
    </source>
</evidence>
<comment type="pathway">
    <text evidence="2">Cofactor biosynthesis; ubiquinone biosynthesis.</text>
</comment>
<dbReference type="GO" id="GO:0004497">
    <property type="term" value="F:monooxygenase activity"/>
    <property type="evidence" value="ECO:0007669"/>
    <property type="project" value="UniProtKB-KW"/>
</dbReference>
<sequence length="466" mass="48899">MSGFDYDIVIAGGGLVGASLAVALRGSGYRVAVVEPVPPQAESQPSFDDRQTALAPTSRRFFENLGLWEAIEAGASPIRRIHVSDRGHGGFTRLDAAEEGLPALGHVAPNRVLGAVLAPAMAEAADVFCPARITQTHPVMEPAEAGSDPDAARAPADDPAGHATSSPAETQAVARQVVIETESGPQTVSTRLLVVADGMRSTTREALGVGLDERDYGQSAIIANLRTQYPHHGTAYERFTPDGPLAVLPAGEDAASLVWTLPHDEAQAAATQWSETAFLQALQSAFGWRLGRLEAVGKRQVYPLWAVTADQFCAQRAVIMGNAAHALHPVAGQGLNLALRDVAGLVEALGGGRPLGKAGETDDACRPAETGELGPPAEADGSAGPADPGDPDRLAAYARSRRSDYRRTFTFTDGLVRVFSNEFLPLVAARNVGLTLLDLFPPARRALLKQATGAAGDVPELCRDPV</sequence>
<proteinExistence type="inferred from homology"/>
<dbReference type="NCBIfam" id="TIGR01988">
    <property type="entry name" value="Ubi-OHases"/>
    <property type="match status" value="1"/>
</dbReference>
<feature type="domain" description="FAD-binding" evidence="9">
    <location>
        <begin position="6"/>
        <end position="349"/>
    </location>
</feature>
<feature type="region of interest" description="Disordered" evidence="8">
    <location>
        <begin position="354"/>
        <end position="392"/>
    </location>
</feature>
<evidence type="ECO:0000256" key="6">
    <source>
        <dbReference type="ARBA" id="ARBA00023002"/>
    </source>
</evidence>
<evidence type="ECO:0000259" key="9">
    <source>
        <dbReference type="Pfam" id="PF01494"/>
    </source>
</evidence>
<evidence type="ECO:0000313" key="11">
    <source>
        <dbReference type="Proteomes" id="UP001556709"/>
    </source>
</evidence>
<dbReference type="InterPro" id="IPR051205">
    <property type="entry name" value="UbiH/COQ6_monooxygenase"/>
</dbReference>
<keyword evidence="5" id="KW-0274">FAD</keyword>
<dbReference type="RefSeq" id="WP_367959262.1">
    <property type="nucleotide sequence ID" value="NZ_JBAKFK010000003.1"/>
</dbReference>
<evidence type="ECO:0000256" key="8">
    <source>
        <dbReference type="SAM" id="MobiDB-lite"/>
    </source>
</evidence>
<keyword evidence="7 10" id="KW-0503">Monooxygenase</keyword>
<keyword evidence="11" id="KW-1185">Reference proteome</keyword>
<name>A0ABV3TCS6_9GAMM</name>
<dbReference type="InterPro" id="IPR036188">
    <property type="entry name" value="FAD/NAD-bd_sf"/>
</dbReference>
<organism evidence="10 11">
    <name type="scientific">Spiribacter pallidus</name>
    <dbReference type="NCBI Taxonomy" id="1987936"/>
    <lineage>
        <taxon>Bacteria</taxon>
        <taxon>Pseudomonadati</taxon>
        <taxon>Pseudomonadota</taxon>
        <taxon>Gammaproteobacteria</taxon>
        <taxon>Chromatiales</taxon>
        <taxon>Ectothiorhodospiraceae</taxon>
        <taxon>Spiribacter</taxon>
    </lineage>
</organism>
<keyword evidence="4" id="KW-0285">Flavoprotein</keyword>
<accession>A0ABV3TCS6</accession>
<feature type="region of interest" description="Disordered" evidence="8">
    <location>
        <begin position="141"/>
        <end position="171"/>
    </location>
</feature>
<gene>
    <name evidence="10" type="ORF">V6X73_06770</name>
</gene>
<evidence type="ECO:0000256" key="4">
    <source>
        <dbReference type="ARBA" id="ARBA00022630"/>
    </source>
</evidence>
<evidence type="ECO:0000313" key="10">
    <source>
        <dbReference type="EMBL" id="MEX0469423.1"/>
    </source>
</evidence>
<comment type="cofactor">
    <cofactor evidence="1">
        <name>FAD</name>
        <dbReference type="ChEBI" id="CHEBI:57692"/>
    </cofactor>
</comment>
<dbReference type="Gene3D" id="3.50.50.60">
    <property type="entry name" value="FAD/NAD(P)-binding domain"/>
    <property type="match status" value="2"/>
</dbReference>
<dbReference type="Proteomes" id="UP001556709">
    <property type="component" value="Unassembled WGS sequence"/>
</dbReference>